<organism evidence="2 3">
    <name type="scientific">Clostridium facile</name>
    <dbReference type="NCBI Taxonomy" id="2763035"/>
    <lineage>
        <taxon>Bacteria</taxon>
        <taxon>Bacillati</taxon>
        <taxon>Bacillota</taxon>
        <taxon>Clostridia</taxon>
        <taxon>Eubacteriales</taxon>
        <taxon>Clostridiaceae</taxon>
        <taxon>Clostridium</taxon>
    </lineage>
</organism>
<dbReference type="Proteomes" id="UP000649151">
    <property type="component" value="Unassembled WGS sequence"/>
</dbReference>
<feature type="transmembrane region" description="Helical" evidence="1">
    <location>
        <begin position="112"/>
        <end position="135"/>
    </location>
</feature>
<reference evidence="2 3" key="1">
    <citation type="submission" date="2020-08" db="EMBL/GenBank/DDBJ databases">
        <title>Genome public.</title>
        <authorList>
            <person name="Liu C."/>
            <person name="Sun Q."/>
        </authorList>
    </citation>
    <scope>NUCLEOTIDE SEQUENCE [LARGE SCALE GENOMIC DNA]</scope>
    <source>
        <strain evidence="2 3">NSJ-27</strain>
    </source>
</reference>
<evidence type="ECO:0000313" key="2">
    <source>
        <dbReference type="EMBL" id="MBC5787652.1"/>
    </source>
</evidence>
<name>A0ABR7IR88_9CLOT</name>
<keyword evidence="1" id="KW-0812">Transmembrane</keyword>
<evidence type="ECO:0000313" key="3">
    <source>
        <dbReference type="Proteomes" id="UP000649151"/>
    </source>
</evidence>
<gene>
    <name evidence="2" type="ORF">H8Z77_06420</name>
</gene>
<keyword evidence="1" id="KW-0472">Membrane</keyword>
<proteinExistence type="predicted"/>
<accession>A0ABR7IR88</accession>
<dbReference type="InterPro" id="IPR021215">
    <property type="entry name" value="DUF2752"/>
</dbReference>
<feature type="transmembrane region" description="Helical" evidence="1">
    <location>
        <begin position="80"/>
        <end position="100"/>
    </location>
</feature>
<protein>
    <submittedName>
        <fullName evidence="2">DUF2752 domain-containing protein</fullName>
    </submittedName>
</protein>
<dbReference type="Pfam" id="PF10825">
    <property type="entry name" value="DUF2752"/>
    <property type="match status" value="1"/>
</dbReference>
<comment type="caution">
    <text evidence="2">The sequence shown here is derived from an EMBL/GenBank/DDBJ whole genome shotgun (WGS) entry which is preliminary data.</text>
</comment>
<keyword evidence="1" id="KW-1133">Transmembrane helix</keyword>
<keyword evidence="3" id="KW-1185">Reference proteome</keyword>
<feature type="transmembrane region" description="Helical" evidence="1">
    <location>
        <begin position="12"/>
        <end position="32"/>
    </location>
</feature>
<dbReference type="EMBL" id="JACOQK010000001">
    <property type="protein sequence ID" value="MBC5787652.1"/>
    <property type="molecule type" value="Genomic_DNA"/>
</dbReference>
<sequence length="140" mass="17119">MTLSHKTKRILCIGIWTVLFVGWFLFHHFQWYPTQWMGLSEGCIIKNTTGLACWSCGLTRMFDCIIQLDLLQAFRYNPYFFLWIVIGLLFLIWFTIHSFFFADKPIKIKFHWWYAVLFMISLIAFFILRNTSWYLQYFYF</sequence>
<evidence type="ECO:0000256" key="1">
    <source>
        <dbReference type="SAM" id="Phobius"/>
    </source>
</evidence>